<dbReference type="GO" id="GO:0140664">
    <property type="term" value="F:ATP-dependent DNA damage sensor activity"/>
    <property type="evidence" value="ECO:0007669"/>
    <property type="project" value="InterPro"/>
</dbReference>
<name>A0A4D6YC21_BUCMH</name>
<dbReference type="PANTHER" id="PTHR10073">
    <property type="entry name" value="DNA MISMATCH REPAIR PROTEIN MLH, PMS, MUTL"/>
    <property type="match status" value="1"/>
</dbReference>
<dbReference type="Gene3D" id="3.30.565.10">
    <property type="entry name" value="Histidine kinase-like ATPase, C-terminal domain"/>
    <property type="match status" value="1"/>
</dbReference>
<reference evidence="2 3" key="1">
    <citation type="submission" date="2018-10" db="EMBL/GenBank/DDBJ databases">
        <title>Comparative functional genomics of the obligate endosymbiont Buchnera aphidicola.</title>
        <authorList>
            <person name="Chong R.A."/>
        </authorList>
    </citation>
    <scope>NUCLEOTIDE SEQUENCE [LARGE SCALE GENOMIC DNA]</scope>
    <source>
        <strain evidence="2 3">Mrh</strain>
    </source>
</reference>
<dbReference type="InterPro" id="IPR036890">
    <property type="entry name" value="HATPase_C_sf"/>
</dbReference>
<dbReference type="GO" id="GO:0016887">
    <property type="term" value="F:ATP hydrolysis activity"/>
    <property type="evidence" value="ECO:0007669"/>
    <property type="project" value="InterPro"/>
</dbReference>
<comment type="similarity">
    <text evidence="1">Belongs to the DNA mismatch repair MutL/HexB family.</text>
</comment>
<dbReference type="InterPro" id="IPR038973">
    <property type="entry name" value="MutL/Mlh/Pms-like"/>
</dbReference>
<dbReference type="GO" id="GO:0032300">
    <property type="term" value="C:mismatch repair complex"/>
    <property type="evidence" value="ECO:0007669"/>
    <property type="project" value="InterPro"/>
</dbReference>
<evidence type="ECO:0000313" key="2">
    <source>
        <dbReference type="EMBL" id="QCI23524.1"/>
    </source>
</evidence>
<dbReference type="Proteomes" id="UP000298566">
    <property type="component" value="Chromosome"/>
</dbReference>
<dbReference type="AlphaFoldDB" id="A0A4D6YC21"/>
<proteinExistence type="inferred from homology"/>
<dbReference type="PROSITE" id="PS00058">
    <property type="entry name" value="DNA_MISMATCH_REPAIR_1"/>
    <property type="match status" value="1"/>
</dbReference>
<dbReference type="OrthoDB" id="9763467at2"/>
<dbReference type="PANTHER" id="PTHR10073:SF12">
    <property type="entry name" value="DNA MISMATCH REPAIR PROTEIN MLH1"/>
    <property type="match status" value="1"/>
</dbReference>
<protein>
    <submittedName>
        <fullName evidence="2">Uncharacterized protein</fullName>
    </submittedName>
</protein>
<evidence type="ECO:0000313" key="3">
    <source>
        <dbReference type="Proteomes" id="UP000298566"/>
    </source>
</evidence>
<dbReference type="SUPFAM" id="SSF55874">
    <property type="entry name" value="ATPase domain of HSP90 chaperone/DNA topoisomerase II/histidine kinase"/>
    <property type="match status" value="1"/>
</dbReference>
<dbReference type="EMBL" id="CP033004">
    <property type="protein sequence ID" value="QCI23524.1"/>
    <property type="molecule type" value="Genomic_DNA"/>
</dbReference>
<accession>A0A4D6YC21</accession>
<dbReference type="InterPro" id="IPR014762">
    <property type="entry name" value="DNA_mismatch_repair_CS"/>
</dbReference>
<dbReference type="GO" id="GO:0006298">
    <property type="term" value="P:mismatch repair"/>
    <property type="evidence" value="ECO:0007669"/>
    <property type="project" value="InterPro"/>
</dbReference>
<evidence type="ECO:0000256" key="1">
    <source>
        <dbReference type="ARBA" id="ARBA00006082"/>
    </source>
</evidence>
<organism evidence="2 3">
    <name type="scientific">Buchnera aphidicola subsp. Melaphis rhois</name>
    <dbReference type="NCBI Taxonomy" id="118103"/>
    <lineage>
        <taxon>Bacteria</taxon>
        <taxon>Pseudomonadati</taxon>
        <taxon>Pseudomonadota</taxon>
        <taxon>Gammaproteobacteria</taxon>
        <taxon>Enterobacterales</taxon>
        <taxon>Erwiniaceae</taxon>
        <taxon>Buchnera</taxon>
    </lineage>
</organism>
<dbReference type="RefSeq" id="WP_158336734.1">
    <property type="nucleotide sequence ID" value="NZ_CP033004.1"/>
</dbReference>
<sequence>MFICILPKIALNYIAAGEVIHFYASIVKELIENSIDTGSTSIDIDVENGGLNLINIRDNSCRICKEYLVLSLPRHSTNKIYSIQDLESATTLGFRGEALVSINSVS</sequence>
<gene>
    <name evidence="2" type="ORF">D9V73_02710</name>
</gene>